<dbReference type="PANTHER" id="PTHR31793:SF27">
    <property type="entry name" value="NOVEL THIOESTERASE SUPERFAMILY DOMAIN AND SAPOSIN A-TYPE DOMAIN CONTAINING PROTEIN (0610012H03RIK)"/>
    <property type="match status" value="1"/>
</dbReference>
<evidence type="ECO:0000313" key="3">
    <source>
        <dbReference type="EMBL" id="SDE52133.1"/>
    </source>
</evidence>
<sequence>MKDIFSLFKIRFADCDPVGHLNNVKYLEYMLNAREDHIAERYGFTYEEYTKKTGCTWITVENKIAYLKETRYNQIVKITSRTIALDSRTTTVEVLMTDPDSEIVYAVLWVKAIYFNMKTRKSDKHPKETMELLSRFLVKIPFQNFEERSTYLRHKNKEHSNA</sequence>
<dbReference type="SUPFAM" id="SSF54637">
    <property type="entry name" value="Thioesterase/thiol ester dehydrase-isomerase"/>
    <property type="match status" value="1"/>
</dbReference>
<gene>
    <name evidence="3" type="ORF">SAMN05421544_11160</name>
</gene>
<dbReference type="Proteomes" id="UP000198517">
    <property type="component" value="Unassembled WGS sequence"/>
</dbReference>
<organism evidence="3 4">
    <name type="scientific">Riemerella columbipharyngis</name>
    <dbReference type="NCBI Taxonomy" id="1071918"/>
    <lineage>
        <taxon>Bacteria</taxon>
        <taxon>Pseudomonadati</taxon>
        <taxon>Bacteroidota</taxon>
        <taxon>Flavobacteriia</taxon>
        <taxon>Flavobacteriales</taxon>
        <taxon>Weeksellaceae</taxon>
        <taxon>Riemerella</taxon>
    </lineage>
</organism>
<dbReference type="RefSeq" id="WP_092736955.1">
    <property type="nucleotide sequence ID" value="NZ_FNAS01000011.1"/>
</dbReference>
<evidence type="ECO:0000313" key="4">
    <source>
        <dbReference type="Proteomes" id="UP000198517"/>
    </source>
</evidence>
<evidence type="ECO:0000256" key="2">
    <source>
        <dbReference type="ARBA" id="ARBA00022801"/>
    </source>
</evidence>
<accession>A0A1G7DKV7</accession>
<keyword evidence="4" id="KW-1185">Reference proteome</keyword>
<dbReference type="CDD" id="cd00586">
    <property type="entry name" value="4HBT"/>
    <property type="match status" value="1"/>
</dbReference>
<dbReference type="AlphaFoldDB" id="A0A1G7DKV7"/>
<keyword evidence="2 3" id="KW-0378">Hydrolase</keyword>
<name>A0A1G7DKV7_9FLAO</name>
<dbReference type="Pfam" id="PF13279">
    <property type="entry name" value="4HBT_2"/>
    <property type="match status" value="1"/>
</dbReference>
<dbReference type="GO" id="GO:0047617">
    <property type="term" value="F:fatty acyl-CoA hydrolase activity"/>
    <property type="evidence" value="ECO:0007669"/>
    <property type="project" value="TreeGrafter"/>
</dbReference>
<proteinExistence type="inferred from homology"/>
<protein>
    <submittedName>
        <fullName evidence="3">Acyl-CoA thioester hydrolase</fullName>
    </submittedName>
</protein>
<dbReference type="OrthoDB" id="9791529at2"/>
<dbReference type="PANTHER" id="PTHR31793">
    <property type="entry name" value="4-HYDROXYBENZOYL-COA THIOESTERASE FAMILY MEMBER"/>
    <property type="match status" value="1"/>
</dbReference>
<dbReference type="STRING" id="1071918.SAMN05421544_11160"/>
<reference evidence="3 4" key="1">
    <citation type="submission" date="2016-10" db="EMBL/GenBank/DDBJ databases">
        <authorList>
            <person name="de Groot N.N."/>
        </authorList>
    </citation>
    <scope>NUCLEOTIDE SEQUENCE [LARGE SCALE GENOMIC DNA]</scope>
    <source>
        <strain evidence="3 4">DSM 24015</strain>
    </source>
</reference>
<dbReference type="Gene3D" id="3.10.129.10">
    <property type="entry name" value="Hotdog Thioesterase"/>
    <property type="match status" value="1"/>
</dbReference>
<dbReference type="EMBL" id="FNAS01000011">
    <property type="protein sequence ID" value="SDE52133.1"/>
    <property type="molecule type" value="Genomic_DNA"/>
</dbReference>
<evidence type="ECO:0000256" key="1">
    <source>
        <dbReference type="ARBA" id="ARBA00005953"/>
    </source>
</evidence>
<dbReference type="InterPro" id="IPR050563">
    <property type="entry name" value="4-hydroxybenzoyl-CoA_TE"/>
</dbReference>
<dbReference type="InterPro" id="IPR029069">
    <property type="entry name" value="HotDog_dom_sf"/>
</dbReference>
<comment type="similarity">
    <text evidence="1">Belongs to the 4-hydroxybenzoyl-CoA thioesterase family.</text>
</comment>